<dbReference type="PANTHER" id="PTHR11645">
    <property type="entry name" value="PYRROLINE-5-CARBOXYLATE REDUCTASE"/>
    <property type="match status" value="1"/>
</dbReference>
<keyword evidence="4" id="KW-0963">Cytoplasm</keyword>
<evidence type="ECO:0000259" key="6">
    <source>
        <dbReference type="Pfam" id="PF03807"/>
    </source>
</evidence>
<keyword evidence="3 4" id="KW-0560">Oxidoreductase</keyword>
<dbReference type="EMBL" id="CXST01000002">
    <property type="protein sequence ID" value="CTQ45169.1"/>
    <property type="molecule type" value="Genomic_DNA"/>
</dbReference>
<dbReference type="InterPro" id="IPR028939">
    <property type="entry name" value="P5C_Rdtase_cat_N"/>
</dbReference>
<reference evidence="9" key="1">
    <citation type="submission" date="2015-07" db="EMBL/GenBank/DDBJ databases">
        <authorList>
            <person name="Rodrigo-Torres Lidia"/>
            <person name="Arahal R.David."/>
        </authorList>
    </citation>
    <scope>NUCLEOTIDE SEQUENCE [LARGE SCALE GENOMIC DNA]</scope>
    <source>
        <strain evidence="9">CECT 4801</strain>
    </source>
</reference>
<evidence type="ECO:0000259" key="7">
    <source>
        <dbReference type="Pfam" id="PF14748"/>
    </source>
</evidence>
<comment type="function">
    <text evidence="4">Catalyzes the reduction of 1-pyrroline-5-carboxylate (PCA) to L-proline.</text>
</comment>
<sequence length="267" mass="27950">MTGEIKVGIIGGTGQLGSAIATAWLESGCVKPRQLWISNRSGTAAGFESWPEITFTASNQLLADACDVILLSVPPALVETVSISAPGKLVLSVMAGVSRERLKTLTGSEKVVRAMSSPAAGKQLAYSPWCAASSLSQEDRDLVQSLLSACGPSDEVQDEQQIEVFTAITGPVPGFAAFFADCIVDYARSNGVDRHIAERAAKQLILSAGQIIAGDTRSPAEHVQEMIDYAGTTAAGLVKLKELGVSDLISEGLDASTERVRTIAGKD</sequence>
<keyword evidence="4" id="KW-0028">Amino-acid biosynthesis</keyword>
<dbReference type="RefSeq" id="WP_055658112.1">
    <property type="nucleotide sequence ID" value="NZ_CXST01000002.1"/>
</dbReference>
<dbReference type="OrthoDB" id="8418678at2"/>
<dbReference type="UniPathway" id="UPA00098">
    <property type="reaction ID" value="UER00361"/>
</dbReference>
<dbReference type="GO" id="GO:0005737">
    <property type="term" value="C:cytoplasm"/>
    <property type="evidence" value="ECO:0007669"/>
    <property type="project" value="UniProtKB-SubCell"/>
</dbReference>
<feature type="domain" description="Pyrroline-5-carboxylate reductase dimerisation" evidence="7">
    <location>
        <begin position="159"/>
        <end position="261"/>
    </location>
</feature>
<feature type="binding site" evidence="5">
    <location>
        <position position="59"/>
    </location>
    <ligand>
        <name>NADPH</name>
        <dbReference type="ChEBI" id="CHEBI:57783"/>
    </ligand>
</feature>
<feature type="binding site" evidence="5">
    <location>
        <begin position="10"/>
        <end position="16"/>
    </location>
    <ligand>
        <name>NADP(+)</name>
        <dbReference type="ChEBI" id="CHEBI:58349"/>
    </ligand>
</feature>
<comment type="subcellular location">
    <subcellularLocation>
        <location evidence="4">Cytoplasm</location>
    </subcellularLocation>
</comment>
<protein>
    <recommendedName>
        <fullName evidence="4">Pyrroline-5-carboxylate reductase</fullName>
        <shortName evidence="4">P5C reductase</shortName>
        <shortName evidence="4">P5CR</shortName>
        <ecNumber evidence="4">1.5.1.2</ecNumber>
    </recommendedName>
    <alternativeName>
        <fullName evidence="4">PCA reductase</fullName>
    </alternativeName>
</protein>
<comment type="pathway">
    <text evidence="4">Amino-acid biosynthesis; L-proline biosynthesis; L-proline from L-glutamate 5-semialdehyde: step 1/1.</text>
</comment>
<evidence type="ECO:0000313" key="9">
    <source>
        <dbReference type="Proteomes" id="UP000048926"/>
    </source>
</evidence>
<evidence type="ECO:0000256" key="5">
    <source>
        <dbReference type="PIRSR" id="PIRSR000193-1"/>
    </source>
</evidence>
<comment type="catalytic activity">
    <reaction evidence="4">
        <text>L-proline + NADP(+) = (S)-1-pyrroline-5-carboxylate + NADPH + 2 H(+)</text>
        <dbReference type="Rhea" id="RHEA:14109"/>
        <dbReference type="ChEBI" id="CHEBI:15378"/>
        <dbReference type="ChEBI" id="CHEBI:17388"/>
        <dbReference type="ChEBI" id="CHEBI:57783"/>
        <dbReference type="ChEBI" id="CHEBI:58349"/>
        <dbReference type="ChEBI" id="CHEBI:60039"/>
        <dbReference type="EC" id="1.5.1.2"/>
    </reaction>
</comment>
<name>A0A0M6Y6Z5_9HYPH</name>
<dbReference type="PIRSF" id="PIRSF000193">
    <property type="entry name" value="Pyrrol-5-carb_rd"/>
    <property type="match status" value="1"/>
</dbReference>
<dbReference type="Proteomes" id="UP000048926">
    <property type="component" value="Unassembled WGS sequence"/>
</dbReference>
<dbReference type="PANTHER" id="PTHR11645:SF0">
    <property type="entry name" value="PYRROLINE-5-CARBOXYLATE REDUCTASE 3"/>
    <property type="match status" value="1"/>
</dbReference>
<dbReference type="Pfam" id="PF03807">
    <property type="entry name" value="F420_oxidored"/>
    <property type="match status" value="1"/>
</dbReference>
<dbReference type="InterPro" id="IPR036291">
    <property type="entry name" value="NAD(P)-bd_dom_sf"/>
</dbReference>
<evidence type="ECO:0000256" key="4">
    <source>
        <dbReference type="HAMAP-Rule" id="MF_01925"/>
    </source>
</evidence>
<feature type="domain" description="Pyrroline-5-carboxylate reductase catalytic N-terminal" evidence="6">
    <location>
        <begin position="6"/>
        <end position="96"/>
    </location>
</feature>
<dbReference type="Pfam" id="PF14748">
    <property type="entry name" value="P5CR_dimer"/>
    <property type="match status" value="1"/>
</dbReference>
<keyword evidence="2 4" id="KW-0521">NADP</keyword>
<dbReference type="AlphaFoldDB" id="A0A0M6Y6Z5"/>
<comment type="similarity">
    <text evidence="1 4">Belongs to the pyrroline-5-carboxylate reductase family.</text>
</comment>
<dbReference type="SUPFAM" id="SSF48179">
    <property type="entry name" value="6-phosphogluconate dehydrogenase C-terminal domain-like"/>
    <property type="match status" value="1"/>
</dbReference>
<dbReference type="InterPro" id="IPR029036">
    <property type="entry name" value="P5CR_dimer"/>
</dbReference>
<evidence type="ECO:0000313" key="8">
    <source>
        <dbReference type="EMBL" id="CTQ45169.1"/>
    </source>
</evidence>
<evidence type="ECO:0000256" key="1">
    <source>
        <dbReference type="ARBA" id="ARBA00005525"/>
    </source>
</evidence>
<evidence type="ECO:0000256" key="2">
    <source>
        <dbReference type="ARBA" id="ARBA00022857"/>
    </source>
</evidence>
<dbReference type="GO" id="GO:0004735">
    <property type="term" value="F:pyrroline-5-carboxylate reductase activity"/>
    <property type="evidence" value="ECO:0007669"/>
    <property type="project" value="UniProtKB-UniRule"/>
</dbReference>
<evidence type="ECO:0000256" key="3">
    <source>
        <dbReference type="ARBA" id="ARBA00023002"/>
    </source>
</evidence>
<proteinExistence type="inferred from homology"/>
<organism evidence="8 9">
    <name type="scientific">Roseibium aggregatum</name>
    <dbReference type="NCBI Taxonomy" id="187304"/>
    <lineage>
        <taxon>Bacteria</taxon>
        <taxon>Pseudomonadati</taxon>
        <taxon>Pseudomonadota</taxon>
        <taxon>Alphaproteobacteria</taxon>
        <taxon>Hyphomicrobiales</taxon>
        <taxon>Stappiaceae</taxon>
        <taxon>Roseibium</taxon>
    </lineage>
</organism>
<accession>A0A0M6Y6Z5</accession>
<dbReference type="EC" id="1.5.1.2" evidence="4"/>
<keyword evidence="9" id="KW-1185">Reference proteome</keyword>
<dbReference type="STRING" id="187304.B0E33_05260"/>
<comment type="catalytic activity">
    <reaction evidence="4">
        <text>L-proline + NAD(+) = (S)-1-pyrroline-5-carboxylate + NADH + 2 H(+)</text>
        <dbReference type="Rhea" id="RHEA:14105"/>
        <dbReference type="ChEBI" id="CHEBI:15378"/>
        <dbReference type="ChEBI" id="CHEBI:17388"/>
        <dbReference type="ChEBI" id="CHEBI:57540"/>
        <dbReference type="ChEBI" id="CHEBI:57945"/>
        <dbReference type="ChEBI" id="CHEBI:60039"/>
        <dbReference type="EC" id="1.5.1.2"/>
    </reaction>
</comment>
<dbReference type="SUPFAM" id="SSF51735">
    <property type="entry name" value="NAD(P)-binding Rossmann-fold domains"/>
    <property type="match status" value="1"/>
</dbReference>
<dbReference type="HAMAP" id="MF_01925">
    <property type="entry name" value="P5C_reductase"/>
    <property type="match status" value="1"/>
</dbReference>
<dbReference type="InterPro" id="IPR000304">
    <property type="entry name" value="Pyrroline-COOH_reductase"/>
</dbReference>
<dbReference type="Gene3D" id="3.40.50.720">
    <property type="entry name" value="NAD(P)-binding Rossmann-like Domain"/>
    <property type="match status" value="1"/>
</dbReference>
<dbReference type="Gene3D" id="1.10.3730.10">
    <property type="entry name" value="ProC C-terminal domain-like"/>
    <property type="match status" value="1"/>
</dbReference>
<gene>
    <name evidence="8" type="primary">proC_2</name>
    <name evidence="4" type="synonym">proC</name>
    <name evidence="8" type="ORF">LAL4801_03617</name>
</gene>
<dbReference type="GO" id="GO:0055129">
    <property type="term" value="P:L-proline biosynthetic process"/>
    <property type="evidence" value="ECO:0007669"/>
    <property type="project" value="UniProtKB-UniRule"/>
</dbReference>
<keyword evidence="4" id="KW-0641">Proline biosynthesis</keyword>
<dbReference type="InterPro" id="IPR008927">
    <property type="entry name" value="6-PGluconate_DH-like_C_sf"/>
</dbReference>